<evidence type="ECO:0000313" key="3">
    <source>
        <dbReference type="Proteomes" id="UP001139971"/>
    </source>
</evidence>
<dbReference type="SMART" id="SM00060">
    <property type="entry name" value="FN3"/>
    <property type="match status" value="1"/>
</dbReference>
<dbReference type="Pfam" id="PF20773">
    <property type="entry name" value="InhA-like_MAM"/>
    <property type="match status" value="1"/>
</dbReference>
<dbReference type="SUPFAM" id="SSF50494">
    <property type="entry name" value="Trypsin-like serine proteases"/>
    <property type="match status" value="1"/>
</dbReference>
<dbReference type="Proteomes" id="UP001139971">
    <property type="component" value="Unassembled WGS sequence"/>
</dbReference>
<dbReference type="CDD" id="cd00063">
    <property type="entry name" value="FN3"/>
    <property type="match status" value="1"/>
</dbReference>
<dbReference type="InterPro" id="IPR003961">
    <property type="entry name" value="FN3_dom"/>
</dbReference>
<reference evidence="2" key="1">
    <citation type="submission" date="2023-02" db="EMBL/GenBank/DDBJ databases">
        <title>Tahibacter soli sp. nov. isolated from soil.</title>
        <authorList>
            <person name="Baek J.H."/>
            <person name="Lee J.K."/>
            <person name="Choi D.G."/>
            <person name="Jeon C.O."/>
        </authorList>
    </citation>
    <scope>NUCLEOTIDE SEQUENCE</scope>
    <source>
        <strain evidence="2">BL</strain>
    </source>
</reference>
<keyword evidence="3" id="KW-1185">Reference proteome</keyword>
<dbReference type="InterPro" id="IPR013783">
    <property type="entry name" value="Ig-like_fold"/>
</dbReference>
<dbReference type="PROSITE" id="PS50853">
    <property type="entry name" value="FN3"/>
    <property type="match status" value="1"/>
</dbReference>
<protein>
    <recommendedName>
        <fullName evidence="1">Fibronectin type-III domain-containing protein</fullName>
    </recommendedName>
</protein>
<name>A0A9X3YMA1_9GAMM</name>
<dbReference type="InterPro" id="IPR009003">
    <property type="entry name" value="Peptidase_S1_PA"/>
</dbReference>
<dbReference type="RefSeq" id="WP_263545522.1">
    <property type="nucleotide sequence ID" value="NZ_JAOVZO020000017.1"/>
</dbReference>
<organism evidence="2 3">
    <name type="scientific">Tahibacter soli</name>
    <dbReference type="NCBI Taxonomy" id="2983605"/>
    <lineage>
        <taxon>Bacteria</taxon>
        <taxon>Pseudomonadati</taxon>
        <taxon>Pseudomonadota</taxon>
        <taxon>Gammaproteobacteria</taxon>
        <taxon>Lysobacterales</taxon>
        <taxon>Rhodanobacteraceae</taxon>
        <taxon>Tahibacter</taxon>
    </lineage>
</organism>
<accession>A0A9X3YMA1</accession>
<dbReference type="InterPro" id="IPR036116">
    <property type="entry name" value="FN3_sf"/>
</dbReference>
<evidence type="ECO:0000313" key="2">
    <source>
        <dbReference type="EMBL" id="MDC8013313.1"/>
    </source>
</evidence>
<feature type="domain" description="Fibronectin type-III" evidence="1">
    <location>
        <begin position="450"/>
        <end position="542"/>
    </location>
</feature>
<dbReference type="InterPro" id="IPR043504">
    <property type="entry name" value="Peptidase_S1_PA_chymotrypsin"/>
</dbReference>
<dbReference type="AlphaFoldDB" id="A0A9X3YMA1"/>
<evidence type="ECO:0000259" key="1">
    <source>
        <dbReference type="PROSITE" id="PS50853"/>
    </source>
</evidence>
<proteinExistence type="predicted"/>
<comment type="caution">
    <text evidence="2">The sequence shown here is derived from an EMBL/GenBank/DDBJ whole genome shotgun (WGS) entry which is preliminary data.</text>
</comment>
<dbReference type="SUPFAM" id="SSF49265">
    <property type="entry name" value="Fibronectin type III"/>
    <property type="match status" value="1"/>
</dbReference>
<sequence length="862" mass="89897">MTFDDLDMVKIAGEDGLNDYKGNGPYRFAIGRDLAVTPAGYGTWSTKADGNLVWKFEVVTGDAAHLNFGFNPFHLPPGATLSIRSLDGKTSLKTLTDANNLSTGQWWTEVLLSPDAVLELTVPPAVRDELQLKLVKVGHGYRGFGARAKHCKAGDCMMDVACLGPSDPWNNQRRAVAGYSLGATDQCSGSLVNNTANDRKLLFATAGHCAVSNDTVAATVVAYWNYESPTCRTPGTANNGAVIPKPNTTYNGAAFRMRTGSTSTADFSLIEFVQPLNPAYNHYWGGWDRRDQAHTCAAPGDPTSTSGLCATIHHPGVDEKRITFVESTMAISGYGTPSGTTHLHPFWDPTPPILPGIQPPPSSVVAGATLGGSSGSPLYNADHRLVGVLSGGPSACGSTGADLSDYYGRLAMAWEGGGTTATAAKTWLDPVGGGTAQFIDGINACTRPDAPTNISATATAPNQITVTWTATAGVTKYRILRSDGACPGGNYAQIAEVDNVTSYADTTVSGASTYSYKVTSVSNEPCESTQSTCSSATATGACTLSPTFAGATSAASAGTAGCAINVNWATASPNCGGGGQMRFNVFRSTTTPFVPSAGNAVATCVTGTTFNDPNVQPATQYHYIVRAEDSSGTGSGICAAGLSDTNTAVRSATPAGPNTNAFADDAEGGTSAWTVAGSGAGANFSIVTTQSNSPTHSWFTPAPDTPSEHFLTTASPVAVLNNPSTIFEAYIRYNTEQNYDGALLEYSLDGGTTWTDILGAQAPVPANANRFTAGGYNGAMNANGSFGARTAWHGSSSGWRRVAVDMTDFLGRNVTFRFRFKSDVSLTAADPGFWVDDVRVFYGSACNLPDSIFANGFELVVR</sequence>
<dbReference type="EMBL" id="JAOVZO020000017">
    <property type="protein sequence ID" value="MDC8013313.1"/>
    <property type="molecule type" value="Genomic_DNA"/>
</dbReference>
<dbReference type="Gene3D" id="2.60.40.10">
    <property type="entry name" value="Immunoglobulins"/>
    <property type="match status" value="2"/>
</dbReference>
<gene>
    <name evidence="2" type="ORF">OD750_012260</name>
</gene>
<dbReference type="Gene3D" id="2.40.10.10">
    <property type="entry name" value="Trypsin-like serine proteases"/>
    <property type="match status" value="2"/>
</dbReference>
<dbReference type="Gene3D" id="2.60.120.260">
    <property type="entry name" value="Galactose-binding domain-like"/>
    <property type="match status" value="1"/>
</dbReference>